<evidence type="ECO:0000313" key="3">
    <source>
        <dbReference type="EMBL" id="KAE9975878.1"/>
    </source>
</evidence>
<dbReference type="PANTHER" id="PTHR33321">
    <property type="match status" value="1"/>
</dbReference>
<evidence type="ECO:0000256" key="1">
    <source>
        <dbReference type="SAM" id="MobiDB-lite"/>
    </source>
</evidence>
<dbReference type="InterPro" id="IPR007541">
    <property type="entry name" value="Uncharacterised_BSP"/>
</dbReference>
<accession>A0A8H3YKS1</accession>
<dbReference type="EMBL" id="WNWS01000864">
    <property type="protein sequence ID" value="KAE9963323.1"/>
    <property type="molecule type" value="Genomic_DNA"/>
</dbReference>
<feature type="region of interest" description="Disordered" evidence="1">
    <location>
        <begin position="266"/>
        <end position="394"/>
    </location>
</feature>
<keyword evidence="5" id="KW-1185">Reference proteome</keyword>
<dbReference type="Proteomes" id="UP000447873">
    <property type="component" value="Unassembled WGS sequence"/>
</dbReference>
<evidence type="ECO:0000313" key="4">
    <source>
        <dbReference type="Proteomes" id="UP000447873"/>
    </source>
</evidence>
<organism evidence="2 4">
    <name type="scientific">Venturia inaequalis</name>
    <name type="common">Apple scab fungus</name>
    <dbReference type="NCBI Taxonomy" id="5025"/>
    <lineage>
        <taxon>Eukaryota</taxon>
        <taxon>Fungi</taxon>
        <taxon>Dikarya</taxon>
        <taxon>Ascomycota</taxon>
        <taxon>Pezizomycotina</taxon>
        <taxon>Dothideomycetes</taxon>
        <taxon>Pleosporomycetidae</taxon>
        <taxon>Venturiales</taxon>
        <taxon>Venturiaceae</taxon>
        <taxon>Venturia</taxon>
    </lineage>
</organism>
<dbReference type="Proteomes" id="UP000490939">
    <property type="component" value="Unassembled WGS sequence"/>
</dbReference>
<reference evidence="2 4" key="1">
    <citation type="submission" date="2018-12" db="EMBL/GenBank/DDBJ databases">
        <title>Venturia inaequalis Genome Resource.</title>
        <authorList>
            <person name="Lichtner F.J."/>
        </authorList>
    </citation>
    <scope>NUCLEOTIDE SEQUENCE [LARGE SCALE GENOMIC DNA]</scope>
    <source>
        <strain evidence="2 4">120213</strain>
        <strain evidence="3 5">DMI_063113</strain>
    </source>
</reference>
<dbReference type="OrthoDB" id="891726at2759"/>
<dbReference type="PANTHER" id="PTHR33321:SF12">
    <property type="entry name" value="PLANT BASIC SECRETORY PROTEIN (BSP) FAMILY PROTEIN"/>
    <property type="match status" value="1"/>
</dbReference>
<feature type="compositionally biased region" description="Basic and acidic residues" evidence="1">
    <location>
        <begin position="313"/>
        <end position="328"/>
    </location>
</feature>
<gene>
    <name evidence="3" type="ORF">EG327_008314</name>
    <name evidence="2" type="ORF">EG328_011504</name>
</gene>
<dbReference type="EMBL" id="WNWR01000514">
    <property type="protein sequence ID" value="KAE9975878.1"/>
    <property type="molecule type" value="Genomic_DNA"/>
</dbReference>
<evidence type="ECO:0000313" key="5">
    <source>
        <dbReference type="Proteomes" id="UP000490939"/>
    </source>
</evidence>
<feature type="region of interest" description="Disordered" evidence="1">
    <location>
        <begin position="432"/>
        <end position="457"/>
    </location>
</feature>
<feature type="compositionally biased region" description="Basic and acidic residues" evidence="1">
    <location>
        <begin position="432"/>
        <end position="444"/>
    </location>
</feature>
<dbReference type="AlphaFoldDB" id="A0A8H3YKS1"/>
<comment type="caution">
    <text evidence="2">The sequence shown here is derived from an EMBL/GenBank/DDBJ whole genome shotgun (WGS) entry which is preliminary data.</text>
</comment>
<feature type="compositionally biased region" description="Basic and acidic residues" evidence="1">
    <location>
        <begin position="370"/>
        <end position="387"/>
    </location>
</feature>
<name>A0A8H3YKS1_VENIN</name>
<protein>
    <submittedName>
        <fullName evidence="2">Uncharacterized protein</fullName>
    </submittedName>
</protein>
<proteinExistence type="predicted"/>
<sequence>MPPPMPRYFQQSMTPATSKPRPKHPPVPSLPRKPLLRLEIRDLSSKASLAFLSLPSSGSILQNAVEATLAWLYTPSSTIPPTRSITLILRDMPGVAYTTGSDIDSDHKEIHFSTSYIEGQMHKDGFEKEVLGVITHEMVHCWQWDARGTCPGGLIEGIADFVRLRAGFVPGHWKKEAGGEWDAGYQHTGYFLDYLERRFGDGMVVKINETLRDRVYKEKRFWEECCGCGVEELWEEYGRYLKKEKEREEDGHVSEESFEIVEAVDDNNDEEDEHEHKHALTEQQSRGRMMEAQREAQAQDVERRDSSLFYFGRSEEGKTKISDHQQNEKRKRGIDVTAEEIDHLGVSDTARQQQQEWQHDQTPIVLQERAPSERARKEAAAEAEQEKGPALAGHQERLALLKKKVGEEVAEGWAQNEHREFTGYQESLRLLEKGNGRREKKVKEEDDEAVDATNPFL</sequence>
<evidence type="ECO:0000313" key="2">
    <source>
        <dbReference type="EMBL" id="KAE9963323.1"/>
    </source>
</evidence>
<feature type="region of interest" description="Disordered" evidence="1">
    <location>
        <begin position="1"/>
        <end position="32"/>
    </location>
</feature>
<dbReference type="Pfam" id="PF04450">
    <property type="entry name" value="BSP"/>
    <property type="match status" value="1"/>
</dbReference>